<keyword evidence="3 6" id="KW-0812">Transmembrane</keyword>
<evidence type="ECO:0000259" key="7">
    <source>
        <dbReference type="PROSITE" id="PS50850"/>
    </source>
</evidence>
<keyword evidence="4 6" id="KW-1133">Transmembrane helix</keyword>
<evidence type="ECO:0000256" key="6">
    <source>
        <dbReference type="SAM" id="Phobius"/>
    </source>
</evidence>
<feature type="transmembrane region" description="Helical" evidence="6">
    <location>
        <begin position="298"/>
        <end position="315"/>
    </location>
</feature>
<dbReference type="PROSITE" id="PS00217">
    <property type="entry name" value="SUGAR_TRANSPORT_2"/>
    <property type="match status" value="1"/>
</dbReference>
<evidence type="ECO:0000256" key="2">
    <source>
        <dbReference type="ARBA" id="ARBA00022448"/>
    </source>
</evidence>
<evidence type="ECO:0000256" key="1">
    <source>
        <dbReference type="ARBA" id="ARBA00004141"/>
    </source>
</evidence>
<dbReference type="SUPFAM" id="SSF103473">
    <property type="entry name" value="MFS general substrate transporter"/>
    <property type="match status" value="1"/>
</dbReference>
<proteinExistence type="predicted"/>
<dbReference type="Pfam" id="PF07690">
    <property type="entry name" value="MFS_1"/>
    <property type="match status" value="1"/>
</dbReference>
<dbReference type="PANTHER" id="PTHR42718:SF9">
    <property type="entry name" value="MAJOR FACILITATOR SUPERFAMILY MULTIDRUG TRANSPORTER MFSC"/>
    <property type="match status" value="1"/>
</dbReference>
<protein>
    <submittedName>
        <fullName evidence="8">EmrB/QacA subfamily drug resistance transporter</fullName>
    </submittedName>
</protein>
<dbReference type="Proteomes" id="UP000252893">
    <property type="component" value="Unassembled WGS sequence"/>
</dbReference>
<dbReference type="EMBL" id="QNRH01000003">
    <property type="protein sequence ID" value="RBO95821.1"/>
    <property type="molecule type" value="Genomic_DNA"/>
</dbReference>
<keyword evidence="9" id="KW-1185">Reference proteome</keyword>
<evidence type="ECO:0000256" key="5">
    <source>
        <dbReference type="ARBA" id="ARBA00023136"/>
    </source>
</evidence>
<dbReference type="AlphaFoldDB" id="A0A366E0C6"/>
<dbReference type="PROSITE" id="PS50850">
    <property type="entry name" value="MFS"/>
    <property type="match status" value="1"/>
</dbReference>
<dbReference type="Gene3D" id="1.20.1720.10">
    <property type="entry name" value="Multidrug resistance protein D"/>
    <property type="match status" value="1"/>
</dbReference>
<feature type="transmembrane region" description="Helical" evidence="6">
    <location>
        <begin position="327"/>
        <end position="345"/>
    </location>
</feature>
<comment type="subcellular location">
    <subcellularLocation>
        <location evidence="1">Membrane</location>
        <topology evidence="1">Multi-pass membrane protein</topology>
    </subcellularLocation>
</comment>
<evidence type="ECO:0000256" key="4">
    <source>
        <dbReference type="ARBA" id="ARBA00022989"/>
    </source>
</evidence>
<sequence length="470" mass="50791">MSYRTKIATVYLLGFFLDLINLFVASVAYPLIARDLNATVTELSWIGTGYILSLTLIIPLSSWLSKRYGARPILLLSLTLFAVATAGAGMAGSVYVLIAWRVLQGLGGGLLIPVGQTLTYQHYRPDERAGLSSVIMLVALLAPALSPAAGGIIVDYLGWRWIFFLNLPLALLTLCLASIWLKTDNRHTNPVPPFDFFSFLTGSLGLVFLLFGLSQLADPQTLYNGTLSVAAGLAAIALFIRLSLKKPQPVLNLRLTADLLMRASMLVYLLIPGVFIGISMITMLYLQSVLGMSAANTGLLMLPWSLASFIAISLTGKFYNHCGPRPLFMIGCVLQGCGIAMLSQTQSSDQYSLFIIAFAFMGFGGSLCSSTAQSTAFMQVQASDLADASAIWNINRQLAFGFGVALLSLFLNVILSWHNVADVTDPSQTKAAIQAFHSCFLIIALTALIPLAICARLPNRKILDNLQSRT</sequence>
<organism evidence="8 9">
    <name type="scientific">Pseudochrobactrum asaccharolyticum</name>
    <dbReference type="NCBI Taxonomy" id="354351"/>
    <lineage>
        <taxon>Bacteria</taxon>
        <taxon>Pseudomonadati</taxon>
        <taxon>Pseudomonadota</taxon>
        <taxon>Alphaproteobacteria</taxon>
        <taxon>Hyphomicrobiales</taxon>
        <taxon>Brucellaceae</taxon>
        <taxon>Pseudochrobactrum</taxon>
    </lineage>
</organism>
<feature type="transmembrane region" description="Helical" evidence="6">
    <location>
        <begin position="398"/>
        <end position="415"/>
    </location>
</feature>
<evidence type="ECO:0000256" key="3">
    <source>
        <dbReference type="ARBA" id="ARBA00022692"/>
    </source>
</evidence>
<dbReference type="GO" id="GO:0022857">
    <property type="term" value="F:transmembrane transporter activity"/>
    <property type="evidence" value="ECO:0007669"/>
    <property type="project" value="InterPro"/>
</dbReference>
<dbReference type="InterPro" id="IPR005829">
    <property type="entry name" value="Sugar_transporter_CS"/>
</dbReference>
<dbReference type="PANTHER" id="PTHR42718">
    <property type="entry name" value="MAJOR FACILITATOR SUPERFAMILY MULTIDRUG TRANSPORTER MFSC"/>
    <property type="match status" value="1"/>
</dbReference>
<feature type="transmembrane region" description="Helical" evidence="6">
    <location>
        <begin position="98"/>
        <end position="118"/>
    </location>
</feature>
<dbReference type="InterPro" id="IPR011701">
    <property type="entry name" value="MFS"/>
</dbReference>
<feature type="transmembrane region" description="Helical" evidence="6">
    <location>
        <begin position="7"/>
        <end position="31"/>
    </location>
</feature>
<feature type="transmembrane region" description="Helical" evidence="6">
    <location>
        <begin position="43"/>
        <end position="61"/>
    </location>
</feature>
<feature type="domain" description="Major facilitator superfamily (MFS) profile" evidence="7">
    <location>
        <begin position="7"/>
        <end position="462"/>
    </location>
</feature>
<feature type="transmembrane region" description="Helical" evidence="6">
    <location>
        <begin position="73"/>
        <end position="92"/>
    </location>
</feature>
<evidence type="ECO:0000313" key="9">
    <source>
        <dbReference type="Proteomes" id="UP000252893"/>
    </source>
</evidence>
<gene>
    <name evidence="8" type="ORF">DFR47_103385</name>
</gene>
<comment type="caution">
    <text evidence="8">The sequence shown here is derived from an EMBL/GenBank/DDBJ whole genome shotgun (WGS) entry which is preliminary data.</text>
</comment>
<keyword evidence="2" id="KW-0813">Transport</keyword>
<feature type="transmembrane region" description="Helical" evidence="6">
    <location>
        <begin position="265"/>
        <end position="286"/>
    </location>
</feature>
<keyword evidence="5 6" id="KW-0472">Membrane</keyword>
<feature type="transmembrane region" description="Helical" evidence="6">
    <location>
        <begin position="193"/>
        <end position="213"/>
    </location>
</feature>
<dbReference type="Gene3D" id="1.20.1250.20">
    <property type="entry name" value="MFS general substrate transporter like domains"/>
    <property type="match status" value="1"/>
</dbReference>
<feature type="transmembrane region" description="Helical" evidence="6">
    <location>
        <begin position="435"/>
        <end position="455"/>
    </location>
</feature>
<reference evidence="8 9" key="1">
    <citation type="submission" date="2018-06" db="EMBL/GenBank/DDBJ databases">
        <title>Genomic Encyclopedia of Type Strains, Phase IV (KMG-IV): sequencing the most valuable type-strain genomes for metagenomic binning, comparative biology and taxonomic classification.</title>
        <authorList>
            <person name="Goeker M."/>
        </authorList>
    </citation>
    <scope>NUCLEOTIDE SEQUENCE [LARGE SCALE GENOMIC DNA]</scope>
    <source>
        <strain evidence="8 9">DSM 25619</strain>
    </source>
</reference>
<dbReference type="InterPro" id="IPR020846">
    <property type="entry name" value="MFS_dom"/>
</dbReference>
<dbReference type="OrthoDB" id="9812221at2"/>
<dbReference type="GO" id="GO:0016020">
    <property type="term" value="C:membrane"/>
    <property type="evidence" value="ECO:0007669"/>
    <property type="project" value="UniProtKB-SubCell"/>
</dbReference>
<feature type="transmembrane region" description="Helical" evidence="6">
    <location>
        <begin position="130"/>
        <end position="153"/>
    </location>
</feature>
<accession>A0A366E0C6</accession>
<dbReference type="RefSeq" id="WP_113944335.1">
    <property type="nucleotide sequence ID" value="NZ_JBHEEG010000004.1"/>
</dbReference>
<feature type="transmembrane region" description="Helical" evidence="6">
    <location>
        <begin position="159"/>
        <end position="181"/>
    </location>
</feature>
<feature type="transmembrane region" description="Helical" evidence="6">
    <location>
        <begin position="351"/>
        <end position="377"/>
    </location>
</feature>
<dbReference type="InterPro" id="IPR036259">
    <property type="entry name" value="MFS_trans_sf"/>
</dbReference>
<name>A0A366E0C6_9HYPH</name>
<evidence type="ECO:0000313" key="8">
    <source>
        <dbReference type="EMBL" id="RBO95821.1"/>
    </source>
</evidence>
<feature type="transmembrane region" description="Helical" evidence="6">
    <location>
        <begin position="225"/>
        <end position="244"/>
    </location>
</feature>